<protein>
    <submittedName>
        <fullName evidence="2">Uncharacterized protein</fullName>
    </submittedName>
</protein>
<feature type="region of interest" description="Disordered" evidence="1">
    <location>
        <begin position="1"/>
        <end position="62"/>
    </location>
</feature>
<keyword evidence="3" id="KW-1185">Reference proteome</keyword>
<organism evidence="2 3">
    <name type="scientific">Exidia glandulosa HHB12029</name>
    <dbReference type="NCBI Taxonomy" id="1314781"/>
    <lineage>
        <taxon>Eukaryota</taxon>
        <taxon>Fungi</taxon>
        <taxon>Dikarya</taxon>
        <taxon>Basidiomycota</taxon>
        <taxon>Agaricomycotina</taxon>
        <taxon>Agaricomycetes</taxon>
        <taxon>Auriculariales</taxon>
        <taxon>Exidiaceae</taxon>
        <taxon>Exidia</taxon>
    </lineage>
</organism>
<gene>
    <name evidence="2" type="ORF">EXIGLDRAFT_834443</name>
</gene>
<dbReference type="EMBL" id="KV425961">
    <property type="protein sequence ID" value="KZV95175.1"/>
    <property type="molecule type" value="Genomic_DNA"/>
</dbReference>
<evidence type="ECO:0000313" key="3">
    <source>
        <dbReference type="Proteomes" id="UP000077266"/>
    </source>
</evidence>
<proteinExistence type="predicted"/>
<dbReference type="AlphaFoldDB" id="A0A165JQ61"/>
<accession>A0A165JQ61</accession>
<name>A0A165JQ61_EXIGL</name>
<sequence length="222" mass="23903">MNPHRRRAATANPTSTRPVARRLASSSNHEHHATNLENDRDPTTTIGASSLHSWADPREDSSTIPTVASLASISRSPAAPCSCSSSFSCGSCGASPRCMSRFPRLSRARGRTRDRPSGGARHQTVTRVRTRVSSLSLVSHGLSRYVGFSLSPFPSSLASRYISHVLARVIPGFGFSVSFPHDSHCPACCFAWLASIVLIDSHVLTPLAPSVPVSHRLYTSRS</sequence>
<feature type="compositionally biased region" description="Basic and acidic residues" evidence="1">
    <location>
        <begin position="28"/>
        <end position="42"/>
    </location>
</feature>
<feature type="non-terminal residue" evidence="2">
    <location>
        <position position="222"/>
    </location>
</feature>
<dbReference type="Proteomes" id="UP000077266">
    <property type="component" value="Unassembled WGS sequence"/>
</dbReference>
<evidence type="ECO:0000313" key="2">
    <source>
        <dbReference type="EMBL" id="KZV95175.1"/>
    </source>
</evidence>
<dbReference type="InParanoid" id="A0A165JQ61"/>
<feature type="compositionally biased region" description="Polar residues" evidence="1">
    <location>
        <begin position="43"/>
        <end position="52"/>
    </location>
</feature>
<reference evidence="2 3" key="1">
    <citation type="journal article" date="2016" name="Mol. Biol. Evol.">
        <title>Comparative Genomics of Early-Diverging Mushroom-Forming Fungi Provides Insights into the Origins of Lignocellulose Decay Capabilities.</title>
        <authorList>
            <person name="Nagy L.G."/>
            <person name="Riley R."/>
            <person name="Tritt A."/>
            <person name="Adam C."/>
            <person name="Daum C."/>
            <person name="Floudas D."/>
            <person name="Sun H."/>
            <person name="Yadav J.S."/>
            <person name="Pangilinan J."/>
            <person name="Larsson K.H."/>
            <person name="Matsuura K."/>
            <person name="Barry K."/>
            <person name="Labutti K."/>
            <person name="Kuo R."/>
            <person name="Ohm R.A."/>
            <person name="Bhattacharya S.S."/>
            <person name="Shirouzu T."/>
            <person name="Yoshinaga Y."/>
            <person name="Martin F.M."/>
            <person name="Grigoriev I.V."/>
            <person name="Hibbett D.S."/>
        </authorList>
    </citation>
    <scope>NUCLEOTIDE SEQUENCE [LARGE SCALE GENOMIC DNA]</scope>
    <source>
        <strain evidence="2 3">HHB12029</strain>
    </source>
</reference>
<evidence type="ECO:0000256" key="1">
    <source>
        <dbReference type="SAM" id="MobiDB-lite"/>
    </source>
</evidence>